<proteinExistence type="predicted"/>
<protein>
    <submittedName>
        <fullName evidence="2">GNAT family N-acetyltransferase</fullName>
    </submittedName>
</protein>
<dbReference type="EMBL" id="VTER01000002">
    <property type="protein sequence ID" value="TYS50963.1"/>
    <property type="molecule type" value="Genomic_DNA"/>
</dbReference>
<dbReference type="Proteomes" id="UP000322139">
    <property type="component" value="Unassembled WGS sequence"/>
</dbReference>
<dbReference type="Pfam" id="PF00583">
    <property type="entry name" value="Acetyltransf_1"/>
    <property type="match status" value="1"/>
</dbReference>
<dbReference type="Gene3D" id="3.40.630.30">
    <property type="match status" value="1"/>
</dbReference>
<gene>
    <name evidence="2" type="ORF">FZD51_02655</name>
</gene>
<accession>A0A5D4RHN4</accession>
<dbReference type="RefSeq" id="WP_148973358.1">
    <property type="nucleotide sequence ID" value="NZ_JBNIKT010000005.1"/>
</dbReference>
<dbReference type="PANTHER" id="PTHR43617">
    <property type="entry name" value="L-AMINO ACID N-ACETYLTRANSFERASE"/>
    <property type="match status" value="1"/>
</dbReference>
<evidence type="ECO:0000259" key="1">
    <source>
        <dbReference type="PROSITE" id="PS51186"/>
    </source>
</evidence>
<dbReference type="CDD" id="cd04301">
    <property type="entry name" value="NAT_SF"/>
    <property type="match status" value="1"/>
</dbReference>
<dbReference type="InterPro" id="IPR016181">
    <property type="entry name" value="Acyl_CoA_acyltransferase"/>
</dbReference>
<dbReference type="PROSITE" id="PS51186">
    <property type="entry name" value="GNAT"/>
    <property type="match status" value="1"/>
</dbReference>
<dbReference type="AlphaFoldDB" id="A0A5D4RHN4"/>
<evidence type="ECO:0000313" key="2">
    <source>
        <dbReference type="EMBL" id="TYS50963.1"/>
    </source>
</evidence>
<organism evidence="2 3">
    <name type="scientific">Bacillus infantis</name>
    <dbReference type="NCBI Taxonomy" id="324767"/>
    <lineage>
        <taxon>Bacteria</taxon>
        <taxon>Bacillati</taxon>
        <taxon>Bacillota</taxon>
        <taxon>Bacilli</taxon>
        <taxon>Bacillales</taxon>
        <taxon>Bacillaceae</taxon>
        <taxon>Bacillus</taxon>
    </lineage>
</organism>
<comment type="caution">
    <text evidence="2">The sequence shown here is derived from an EMBL/GenBank/DDBJ whole genome shotgun (WGS) entry which is preliminary data.</text>
</comment>
<dbReference type="SUPFAM" id="SSF55729">
    <property type="entry name" value="Acyl-CoA N-acyltransferases (Nat)"/>
    <property type="match status" value="1"/>
</dbReference>
<dbReference type="InterPro" id="IPR000182">
    <property type="entry name" value="GNAT_dom"/>
</dbReference>
<evidence type="ECO:0000313" key="3">
    <source>
        <dbReference type="Proteomes" id="UP000322139"/>
    </source>
</evidence>
<name>A0A5D4RHN4_9BACI</name>
<reference evidence="2 3" key="1">
    <citation type="submission" date="2019-08" db="EMBL/GenBank/DDBJ databases">
        <title>Bacillus genomes from the desert of Cuatro Cienegas, Coahuila.</title>
        <authorList>
            <person name="Olmedo-Alvarez G."/>
        </authorList>
    </citation>
    <scope>NUCLEOTIDE SEQUENCE [LARGE SCALE GENOMIC DNA]</scope>
    <source>
        <strain evidence="2 3">CH446_14T</strain>
    </source>
</reference>
<sequence>MNISIDTAKIDDHNAINLIVKEGQDEHSEALPYIFNKVDQVMPESYYRELLEDPKSEILIAKISEEIVGFAVMELNESPPFDSMVTRKFAYMNDFGIKRSCQRKGIGKILFEACVEWSKNKDAASLDLNVWEFNKKAISFYENFGMETISRKMTLRL</sequence>
<dbReference type="InterPro" id="IPR050276">
    <property type="entry name" value="MshD_Acetyltransferase"/>
</dbReference>
<dbReference type="GO" id="GO:0016747">
    <property type="term" value="F:acyltransferase activity, transferring groups other than amino-acyl groups"/>
    <property type="evidence" value="ECO:0007669"/>
    <property type="project" value="InterPro"/>
</dbReference>
<keyword evidence="2" id="KW-0808">Transferase</keyword>
<feature type="domain" description="N-acetyltransferase" evidence="1">
    <location>
        <begin position="18"/>
        <end position="157"/>
    </location>
</feature>